<dbReference type="AlphaFoldDB" id="A0A6N8CMS5"/>
<proteinExistence type="predicted"/>
<dbReference type="Gene3D" id="3.30.70.1900">
    <property type="match status" value="1"/>
</dbReference>
<organism evidence="1 2">
    <name type="scientific">Terrilactibacillus tamarindi</name>
    <dbReference type="NCBI Taxonomy" id="2599694"/>
    <lineage>
        <taxon>Bacteria</taxon>
        <taxon>Bacillati</taxon>
        <taxon>Bacillota</taxon>
        <taxon>Bacilli</taxon>
        <taxon>Bacillales</taxon>
        <taxon>Bacillaceae</taxon>
        <taxon>Terrilactibacillus</taxon>
    </lineage>
</organism>
<name>A0A6N8CMS5_9BACI</name>
<sequence length="234" mass="26786">MNTNELIITSLLKKDCHFSESQEKIGGFISEAMLKDPELKALHAKERIYKGYVFSNFYPLGEQGVYKSGQIYVWRIRAISLSLLKKIKVCITKLNSPFIKVIATEIKTSPQKHISELYTINPTILTLKNNQPFLPNSNISLLINTIQGNLEKKYKYFIDQNVEFGFPFIRYIKILNKKPIKIRYKNMSMLGNKVKIQVSEDEGSQKLAQIAVNCGINEKNSILGCGFVFANFTY</sequence>
<gene>
    <name evidence="1" type="ORF">GMB86_05015</name>
</gene>
<dbReference type="OrthoDB" id="86642at2"/>
<accession>A0A6N8CMS5</accession>
<comment type="caution">
    <text evidence="1">The sequence shown here is derived from an EMBL/GenBank/DDBJ whole genome shotgun (WGS) entry which is preliminary data.</text>
</comment>
<evidence type="ECO:0000313" key="1">
    <source>
        <dbReference type="EMBL" id="MTT31379.1"/>
    </source>
</evidence>
<evidence type="ECO:0000313" key="2">
    <source>
        <dbReference type="Proteomes" id="UP000440978"/>
    </source>
</evidence>
<dbReference type="RefSeq" id="WP_155217440.1">
    <property type="nucleotide sequence ID" value="NZ_WNHB01000006.1"/>
</dbReference>
<protein>
    <submittedName>
        <fullName evidence="1">CRISPR-associated endoribonuclease Cas6</fullName>
    </submittedName>
</protein>
<dbReference type="EMBL" id="WNHB01000006">
    <property type="protein sequence ID" value="MTT31379.1"/>
    <property type="molecule type" value="Genomic_DNA"/>
</dbReference>
<dbReference type="Proteomes" id="UP000440978">
    <property type="component" value="Unassembled WGS sequence"/>
</dbReference>
<reference evidence="1 2" key="1">
    <citation type="submission" date="2019-11" db="EMBL/GenBank/DDBJ databases">
        <title>Terrilactibacillus tamarindus sp. nov. BCM23-1 isolated from bark of Tamarindus indica.</title>
        <authorList>
            <person name="Kingkaew E."/>
            <person name="Tanasupawat S."/>
        </authorList>
    </citation>
    <scope>NUCLEOTIDE SEQUENCE [LARGE SCALE GENOMIC DNA]</scope>
    <source>
        <strain evidence="1 2">BCM23-1</strain>
    </source>
</reference>
<keyword evidence="2" id="KW-1185">Reference proteome</keyword>